<gene>
    <name evidence="2" type="ORF">HLRTI_000507</name>
</gene>
<evidence type="ECO:0000256" key="1">
    <source>
        <dbReference type="SAM" id="MobiDB-lite"/>
    </source>
</evidence>
<organism evidence="2 3">
    <name type="scientific">Halorhabdus tiamatea SARL4B</name>
    <dbReference type="NCBI Taxonomy" id="1033806"/>
    <lineage>
        <taxon>Archaea</taxon>
        <taxon>Methanobacteriati</taxon>
        <taxon>Methanobacteriota</taxon>
        <taxon>Stenosarchaea group</taxon>
        <taxon>Halobacteria</taxon>
        <taxon>Halobacteriales</taxon>
        <taxon>Haloarculaceae</taxon>
        <taxon>Halorhabdus</taxon>
    </lineage>
</organism>
<name>F7PMQ3_9EURY</name>
<feature type="compositionally biased region" description="Basic and acidic residues" evidence="1">
    <location>
        <begin position="347"/>
        <end position="361"/>
    </location>
</feature>
<reference evidence="2 3" key="1">
    <citation type="journal article" date="2011" name="J. Bacteriol.">
        <title>Genome sequence of Halorhabdus tiamatea, the first archaeon isolated from a deep-sea anoxic brine lake.</title>
        <authorList>
            <person name="Antunes A."/>
            <person name="Alam I."/>
            <person name="Bajic V.B."/>
            <person name="Stingl U."/>
        </authorList>
    </citation>
    <scope>NUCLEOTIDE SEQUENCE [LARGE SCALE GENOMIC DNA]</scope>
    <source>
        <strain evidence="2 3">SARL4B</strain>
    </source>
</reference>
<evidence type="ECO:0000313" key="2">
    <source>
        <dbReference type="EMBL" id="ERJ07464.1"/>
    </source>
</evidence>
<comment type="caution">
    <text evidence="2">The sequence shown here is derived from an EMBL/GenBank/DDBJ whole genome shotgun (WGS) entry which is preliminary data.</text>
</comment>
<sequence>MSVQSEFGDFADLTPGVDRDDLPDREFAWQEEPTTFADGLSVVMPDVTSRGEPGYVTVGDGRSIRANEFGYVVGGLEGYLEEYRDREIDIPPYYSRFDDEAETYLGGVTAANGSFGVGAHSRRLETAVRAATGGGAFSSSEMAVIGCGKRPFIVQNEQGAFVFSAVDLGRPDGFDLDAYPHSEVAGFQLPEDVEEVRRGITFLKEALADQFDITLVRHDTLADGFHYFETEDGSTVRIKGYHLHQLADTARDPMEVLGEMAYEDPWGETFSAEWDEIEYELGTPMSRRSRPPEERPQNDVVVGYARGWSDPRRSRRVSLSGRVKARAYYVRLKVGEGSEPLTITRERQAETVAERRPENKMELATTKGI</sequence>
<dbReference type="Proteomes" id="UP000003861">
    <property type="component" value="Unassembled WGS sequence"/>
</dbReference>
<protein>
    <submittedName>
        <fullName evidence="2">Uncharacterized protein</fullName>
    </submittedName>
</protein>
<reference evidence="2 3" key="2">
    <citation type="journal article" date="2013" name="PLoS ONE">
        <title>INDIGO - INtegrated Data Warehouse of MIcrobial GenOmes with Examples from the Red Sea Extremophiles.</title>
        <authorList>
            <person name="Alam I."/>
            <person name="Antunes A."/>
            <person name="Kamau A.A."/>
            <person name="Ba Alawi W."/>
            <person name="Kalkatawi M."/>
            <person name="Stingl U."/>
            <person name="Bajic V.B."/>
        </authorList>
    </citation>
    <scope>NUCLEOTIDE SEQUENCE [LARGE SCALE GENOMIC DNA]</scope>
    <source>
        <strain evidence="2 3">SARL4B</strain>
    </source>
</reference>
<dbReference type="RefSeq" id="WP_008527036.1">
    <property type="nucleotide sequence ID" value="NZ_AFNT02000003.1"/>
</dbReference>
<dbReference type="AlphaFoldDB" id="F7PMQ3"/>
<feature type="region of interest" description="Disordered" evidence="1">
    <location>
        <begin position="347"/>
        <end position="369"/>
    </location>
</feature>
<evidence type="ECO:0000313" key="3">
    <source>
        <dbReference type="Proteomes" id="UP000003861"/>
    </source>
</evidence>
<accession>F7PMQ3</accession>
<proteinExistence type="predicted"/>
<dbReference type="EMBL" id="AFNT02000003">
    <property type="protein sequence ID" value="ERJ07464.1"/>
    <property type="molecule type" value="Genomic_DNA"/>
</dbReference>